<dbReference type="GO" id="GO:0034066">
    <property type="term" value="C:Ric1-Rgp1 guanyl-nucleotide exchange factor complex"/>
    <property type="evidence" value="ECO:0007669"/>
    <property type="project" value="InterPro"/>
</dbReference>
<name>E4YFF1_OIKDI</name>
<sequence>MYWPLGWPKELFVGQQDENKCKPRTAIMTLEEMKCIVPNRYHMLFALLGSSSVSIWHSKPCVEILCYKRPAEQVQRQGEFVRAEWRADSSMLACNTTKGFLLLYLLEQDIKGETGLTLYEHRGPRPTNDTQESVPALRLSLKHVVPMPEGMLSLCCVRDELLVTSKDGLLHFFSWENSETERILSIMDIPFAMDLQQSRGSSLDEVRSIKEALFSPYLDGFVVLLSDGRAALVAPSMHGEKFNYSQNYQGIWAPGLSNSTTAAINNKYRLLAFGTLDGDCSVFGVDDVTGALVLSHKMILEKKFYPGVKVGPINNLVWTPDGCALAVTWESGGLAVFSVFGSCLMCTLGGDFGVTAEGLRREASIFTSLCWGTEGYQLWMIMQDKKESKKGLYQLSFTKSALTSNPNSSNHSHVILQAEDRIFFTPHSEERRGSRNQINSVGSKQWMVIQMPCNYLSGNWPIRFSAVDSKGAYVAIAGNFGFAHYSVATKKWKLFGNIMHERDMVVTGGLTWWQDFICVACYNLQESRDEMRIYPRSTNLDNSFAHFRRLRSQILLVNTYQDNLILFCADYKIELFKIEAEKKDGTPTAKLTPLQDIYLARYVAYPSLVVSITMTTLHMDWSGRRQASHKESETLIINVAGRLLILHRTPEEEFSVPPVVLASSVETLWAPPSPRDKRKLHLLDTLWLNCGAAGMRVWLPLFPRNNEKLLSRRIMLPFLSDIYPLAVLFEEAIVLGAANDTMQYPGGQETAGFPFSTLKRTCDIYLHQILRQLLRRNLGQHALALAQTCTSLPYFPHVLELMLHEVLEEEATASEPIPDPLLPTIVKFITEFPEYLQTIVHCARKTEIALWQYLFQSVGKPRDLFEECLENGKLETAATYLIILQNLEKLSVAREDATKLLNLSLQKCRWKLAADLTRFLKGRSHRQSTCLLRKNQSENMRTQKKRKRSFLMKSRDQGPCSGRSPDSRPSSPDNAEIPAEHYYIETILTRQARKMLEDMRLRDLGQFAAHMQFQLVPFLKREQGRAATVINPVKALKKLHDDFEWPHPTSSASVSKRLIKEFPRSLSMQEQGSASVDPIDQLNRRFEMLSTQQETFQSQQRKIQFEELSIASLQEANLMPLGNPELQSLAGFSELSEGDSVEDLSMDHLETQSQLSHLVLDAARGPVRTEMQLRYLLELTLESSCHEWSLLISLVLRDAETIQRLITRANDQVLETLAAVLKAIEKWAGLESQGYRVFVLCIRQQNPNTINKMMNSDRLPDLYQPPSPDSHELASASPTLTRAQVGSSLRKNSDPFAESRSQLQRSETAPELEEQAGYADQCSIQ</sequence>
<dbReference type="Pfam" id="PF25440">
    <property type="entry name" value="Beta-prop_RIC1_2nd"/>
    <property type="match status" value="1"/>
</dbReference>
<evidence type="ECO:0000256" key="1">
    <source>
        <dbReference type="ARBA" id="ARBA00004370"/>
    </source>
</evidence>
<dbReference type="Proteomes" id="UP000011014">
    <property type="component" value="Unassembled WGS sequence"/>
</dbReference>
<protein>
    <recommendedName>
        <fullName evidence="3">Protein RIC1 homolog</fullName>
    </recommendedName>
</protein>
<dbReference type="GO" id="GO:0006886">
    <property type="term" value="P:intracellular protein transport"/>
    <property type="evidence" value="ECO:0007669"/>
    <property type="project" value="InterPro"/>
</dbReference>
<evidence type="ECO:0000259" key="5">
    <source>
        <dbReference type="Pfam" id="PF07064"/>
    </source>
</evidence>
<dbReference type="EMBL" id="FN654487">
    <property type="protein sequence ID" value="CBY34225.1"/>
    <property type="molecule type" value="Genomic_DNA"/>
</dbReference>
<proteinExistence type="predicted"/>
<evidence type="ECO:0000256" key="2">
    <source>
        <dbReference type="ARBA" id="ARBA00023136"/>
    </source>
</evidence>
<dbReference type="GO" id="GO:0042147">
    <property type="term" value="P:retrograde transport, endosome to Golgi"/>
    <property type="evidence" value="ECO:0007669"/>
    <property type="project" value="TreeGrafter"/>
</dbReference>
<accession>E4YFF1</accession>
<dbReference type="GO" id="GO:0000139">
    <property type="term" value="C:Golgi membrane"/>
    <property type="evidence" value="ECO:0007669"/>
    <property type="project" value="TreeGrafter"/>
</dbReference>
<dbReference type="Pfam" id="PF07064">
    <property type="entry name" value="RIC1"/>
    <property type="match status" value="1"/>
</dbReference>
<dbReference type="PANTHER" id="PTHR22746">
    <property type="entry name" value="RAB6A-GEF COMPLEX PARTNER PROTEIN 1"/>
    <property type="match status" value="1"/>
</dbReference>
<feature type="compositionally biased region" description="Polar residues" evidence="4">
    <location>
        <begin position="1276"/>
        <end position="1290"/>
    </location>
</feature>
<feature type="region of interest" description="Disordered" evidence="4">
    <location>
        <begin position="931"/>
        <end position="976"/>
    </location>
</feature>
<dbReference type="GO" id="GO:0005829">
    <property type="term" value="C:cytosol"/>
    <property type="evidence" value="ECO:0007669"/>
    <property type="project" value="TreeGrafter"/>
</dbReference>
<evidence type="ECO:0000256" key="3">
    <source>
        <dbReference type="ARBA" id="ARBA00029879"/>
    </source>
</evidence>
<reference evidence="6" key="1">
    <citation type="journal article" date="2010" name="Science">
        <title>Plasticity of animal genome architecture unmasked by rapid evolution of a pelagic tunicate.</title>
        <authorList>
            <person name="Denoeud F."/>
            <person name="Henriet S."/>
            <person name="Mungpakdee S."/>
            <person name="Aury J.M."/>
            <person name="Da Silva C."/>
            <person name="Brinkmann H."/>
            <person name="Mikhaleva J."/>
            <person name="Olsen L.C."/>
            <person name="Jubin C."/>
            <person name="Canestro C."/>
            <person name="Bouquet J.M."/>
            <person name="Danks G."/>
            <person name="Poulain J."/>
            <person name="Campsteijn C."/>
            <person name="Adamski M."/>
            <person name="Cross I."/>
            <person name="Yadetie F."/>
            <person name="Muffato M."/>
            <person name="Louis A."/>
            <person name="Butcher S."/>
            <person name="Tsagkogeorga G."/>
            <person name="Konrad A."/>
            <person name="Singh S."/>
            <person name="Jensen M.F."/>
            <person name="Cong E.H."/>
            <person name="Eikeseth-Otteraa H."/>
            <person name="Noel B."/>
            <person name="Anthouard V."/>
            <person name="Porcel B.M."/>
            <person name="Kachouri-Lafond R."/>
            <person name="Nishino A."/>
            <person name="Ugolini M."/>
            <person name="Chourrout P."/>
            <person name="Nishida H."/>
            <person name="Aasland R."/>
            <person name="Huzurbazar S."/>
            <person name="Westhof E."/>
            <person name="Delsuc F."/>
            <person name="Lehrach H."/>
            <person name="Reinhardt R."/>
            <person name="Weissenbach J."/>
            <person name="Roy S.W."/>
            <person name="Artiguenave F."/>
            <person name="Postlethwait J.H."/>
            <person name="Manak J.R."/>
            <person name="Thompson E.M."/>
            <person name="Jaillon O."/>
            <person name="Du Pasquier L."/>
            <person name="Boudinot P."/>
            <person name="Liberles D.A."/>
            <person name="Volff J.N."/>
            <person name="Philippe H."/>
            <person name="Lenhard B."/>
            <person name="Roest Crollius H."/>
            <person name="Wincker P."/>
            <person name="Chourrout D."/>
        </authorList>
    </citation>
    <scope>NUCLEOTIDE SEQUENCE [LARGE SCALE GENOMIC DNA]</scope>
</reference>
<dbReference type="PANTHER" id="PTHR22746:SF10">
    <property type="entry name" value="GUANINE NUCLEOTIDE EXCHANGE FACTOR SUBUNIT RIC1"/>
    <property type="match status" value="1"/>
</dbReference>
<feature type="region of interest" description="Disordered" evidence="4">
    <location>
        <begin position="1250"/>
        <end position="1325"/>
    </location>
</feature>
<organism evidence="6">
    <name type="scientific">Oikopleura dioica</name>
    <name type="common">Tunicate</name>
    <dbReference type="NCBI Taxonomy" id="34765"/>
    <lineage>
        <taxon>Eukaryota</taxon>
        <taxon>Metazoa</taxon>
        <taxon>Chordata</taxon>
        <taxon>Tunicata</taxon>
        <taxon>Appendicularia</taxon>
        <taxon>Copelata</taxon>
        <taxon>Oikopleuridae</taxon>
        <taxon>Oikopleura</taxon>
    </lineage>
</organism>
<comment type="subcellular location">
    <subcellularLocation>
        <location evidence="1">Membrane</location>
    </subcellularLocation>
</comment>
<evidence type="ECO:0000313" key="6">
    <source>
        <dbReference type="EMBL" id="CBY34225.1"/>
    </source>
</evidence>
<dbReference type="InterPro" id="IPR040096">
    <property type="entry name" value="Ric1"/>
</dbReference>
<dbReference type="InterPro" id="IPR009771">
    <property type="entry name" value="RIC1_C"/>
</dbReference>
<feature type="compositionally biased region" description="Low complexity" evidence="4">
    <location>
        <begin position="958"/>
        <end position="973"/>
    </location>
</feature>
<gene>
    <name evidence="6" type="ORF">GSOID_T00024238001</name>
</gene>
<dbReference type="SUPFAM" id="SSF101898">
    <property type="entry name" value="NHL repeat"/>
    <property type="match status" value="1"/>
</dbReference>
<feature type="domain" description="RIC1 C-terminal alpha solenoid region" evidence="5">
    <location>
        <begin position="767"/>
        <end position="924"/>
    </location>
</feature>
<keyword evidence="2" id="KW-0472">Membrane</keyword>
<evidence type="ECO:0000256" key="4">
    <source>
        <dbReference type="SAM" id="MobiDB-lite"/>
    </source>
</evidence>